<organism evidence="1 2">
    <name type="scientific">Caenorhabditis bovis</name>
    <dbReference type="NCBI Taxonomy" id="2654633"/>
    <lineage>
        <taxon>Eukaryota</taxon>
        <taxon>Metazoa</taxon>
        <taxon>Ecdysozoa</taxon>
        <taxon>Nematoda</taxon>
        <taxon>Chromadorea</taxon>
        <taxon>Rhabditida</taxon>
        <taxon>Rhabditina</taxon>
        <taxon>Rhabditomorpha</taxon>
        <taxon>Rhabditoidea</taxon>
        <taxon>Rhabditidae</taxon>
        <taxon>Peloderinae</taxon>
        <taxon>Caenorhabditis</taxon>
    </lineage>
</organism>
<dbReference type="AlphaFoldDB" id="A0A8S1EQG6"/>
<evidence type="ECO:0000313" key="1">
    <source>
        <dbReference type="EMBL" id="CAB3402395.1"/>
    </source>
</evidence>
<comment type="caution">
    <text evidence="1">The sequence shown here is derived from an EMBL/GenBank/DDBJ whole genome shotgun (WGS) entry which is preliminary data.</text>
</comment>
<accession>A0A8S1EQG6</accession>
<name>A0A8S1EQG6_9PELO</name>
<dbReference type="Proteomes" id="UP000494206">
    <property type="component" value="Unassembled WGS sequence"/>
</dbReference>
<dbReference type="EMBL" id="CADEPM010000003">
    <property type="protein sequence ID" value="CAB3402395.1"/>
    <property type="molecule type" value="Genomic_DNA"/>
</dbReference>
<protein>
    <submittedName>
        <fullName evidence="1">Uncharacterized protein</fullName>
    </submittedName>
</protein>
<proteinExistence type="predicted"/>
<sequence length="468" mass="54502">MNKAKLMEKDKIIEALKKADENKRITVKQEPVDDGYEPSMIISNNDLEQEPIDDEFEDEDDIVCEGLVLKNASDLLEVPKLTTKPNDSKWRLVEVDLNHLPDAFQKNEYFKRYYKIDLIKGCSELACRSLNTETKYCTEDGPMKTVEDLRKEMHAFSDKFGFTESIDEIDITVEEIDEDNNLHVADMSSARMERNLSTNKTKKGGKGEKKAINFAKLDVNELIKKYRYPFLKNEGVYFPLGPLPRNDGVINTEEDKEYIERMIASSTYVAGFEKIVHLIAPNSTQKNTKEFNAIMADMRTCQKLSDVEKKFTNRFVGRLQSASVSCHQDRREARRLHRENLQNEIDGEEELEREYRDADGDDIKSRVVESKLIQMHVESAKRDIYSYSYQQIRIKDHPLNLKHVEDLCVFDNDEKELWTVIYENLISYFRNMPPLPALMNNKEVSDAVSKAFEKINRNEPVKESYTYY</sequence>
<evidence type="ECO:0000313" key="2">
    <source>
        <dbReference type="Proteomes" id="UP000494206"/>
    </source>
</evidence>
<reference evidence="1 2" key="1">
    <citation type="submission" date="2020-04" db="EMBL/GenBank/DDBJ databases">
        <authorList>
            <person name="Laetsch R D."/>
            <person name="Stevens L."/>
            <person name="Kumar S."/>
            <person name="Blaxter L. M."/>
        </authorList>
    </citation>
    <scope>NUCLEOTIDE SEQUENCE [LARGE SCALE GENOMIC DNA]</scope>
</reference>
<gene>
    <name evidence="1" type="ORF">CBOVIS_LOCUS5017</name>
</gene>
<keyword evidence="2" id="KW-1185">Reference proteome</keyword>